<dbReference type="GO" id="GO:0016208">
    <property type="term" value="F:AMP binding"/>
    <property type="evidence" value="ECO:0007669"/>
    <property type="project" value="InterPro"/>
</dbReference>
<dbReference type="GO" id="GO:0003987">
    <property type="term" value="F:acetate-CoA ligase activity"/>
    <property type="evidence" value="ECO:0007669"/>
    <property type="project" value="UniProtKB-UniRule"/>
</dbReference>
<keyword evidence="6" id="KW-0479">Metal-binding</keyword>
<feature type="binding site" evidence="6">
    <location>
        <position position="520"/>
    </location>
    <ligand>
        <name>CoA</name>
        <dbReference type="ChEBI" id="CHEBI:57287"/>
    </ligand>
</feature>
<name>A0A1X7HAI1_9PROT</name>
<evidence type="ECO:0000259" key="7">
    <source>
        <dbReference type="Pfam" id="PF00501"/>
    </source>
</evidence>
<evidence type="ECO:0000313" key="11">
    <source>
        <dbReference type="Proteomes" id="UP000192936"/>
    </source>
</evidence>
<feature type="binding site" evidence="6">
    <location>
        <position position="534"/>
    </location>
    <ligand>
        <name>Mg(2+)</name>
        <dbReference type="ChEBI" id="CHEBI:18420"/>
    </ligand>
</feature>
<evidence type="ECO:0000256" key="2">
    <source>
        <dbReference type="ARBA" id="ARBA00022598"/>
    </source>
</evidence>
<keyword evidence="5 6" id="KW-0007">Acetylation</keyword>
<dbReference type="NCBIfam" id="NF001208">
    <property type="entry name" value="PRK00174.1"/>
    <property type="match status" value="1"/>
</dbReference>
<comment type="cofactor">
    <cofactor evidence="6">
        <name>Mg(2+)</name>
        <dbReference type="ChEBI" id="CHEBI:18420"/>
    </cofactor>
</comment>
<gene>
    <name evidence="6" type="primary">acsA</name>
    <name evidence="10" type="ORF">SAMN02982917_5421</name>
</gene>
<dbReference type="SUPFAM" id="SSF56801">
    <property type="entry name" value="Acetyl-CoA synthetase-like"/>
    <property type="match status" value="1"/>
</dbReference>
<evidence type="ECO:0000256" key="3">
    <source>
        <dbReference type="ARBA" id="ARBA00022741"/>
    </source>
</evidence>
<dbReference type="OrthoDB" id="4471305at2"/>
<dbReference type="Pfam" id="PF13193">
    <property type="entry name" value="AMP-binding_C"/>
    <property type="match status" value="1"/>
</dbReference>
<dbReference type="InterPro" id="IPR042099">
    <property type="entry name" value="ANL_N_sf"/>
</dbReference>
<dbReference type="InterPro" id="IPR020845">
    <property type="entry name" value="AMP-binding_CS"/>
</dbReference>
<dbReference type="FunFam" id="3.30.300.30:FF:000004">
    <property type="entry name" value="Acetyl-coenzyme A synthetase"/>
    <property type="match status" value="1"/>
</dbReference>
<dbReference type="EMBL" id="FXAK01000007">
    <property type="protein sequence ID" value="SMF82798.1"/>
    <property type="molecule type" value="Genomic_DNA"/>
</dbReference>
<feature type="binding site" evidence="6">
    <location>
        <position position="512"/>
    </location>
    <ligand>
        <name>ATP</name>
        <dbReference type="ChEBI" id="CHEBI:30616"/>
    </ligand>
</feature>
<comment type="PTM">
    <text evidence="6">Acetylated. Deacetylation by the SIR2-homolog deacetylase activates the enzyme.</text>
</comment>
<dbReference type="Pfam" id="PF00501">
    <property type="entry name" value="AMP-binding"/>
    <property type="match status" value="1"/>
</dbReference>
<evidence type="ECO:0000256" key="6">
    <source>
        <dbReference type="HAMAP-Rule" id="MF_01123"/>
    </source>
</evidence>
<feature type="domain" description="Acetyl-coenzyme A synthetase N-terminal" evidence="9">
    <location>
        <begin position="24"/>
        <end position="80"/>
    </location>
</feature>
<feature type="binding site" evidence="6">
    <location>
        <begin position="408"/>
        <end position="413"/>
    </location>
    <ligand>
        <name>ATP</name>
        <dbReference type="ChEBI" id="CHEBI:30616"/>
    </ligand>
</feature>
<proteinExistence type="inferred from homology"/>
<dbReference type="InterPro" id="IPR045851">
    <property type="entry name" value="AMP-bd_C_sf"/>
</dbReference>
<dbReference type="EC" id="6.2.1.1" evidence="6"/>
<accession>A0A1X7HAI1</accession>
<dbReference type="GO" id="GO:0046872">
    <property type="term" value="F:metal ion binding"/>
    <property type="evidence" value="ECO:0007669"/>
    <property type="project" value="UniProtKB-KW"/>
</dbReference>
<dbReference type="HAMAP" id="MF_01123">
    <property type="entry name" value="Ac_CoA_synth"/>
    <property type="match status" value="1"/>
</dbReference>
<feature type="modified residue" description="N6-acetyllysine" evidence="6">
    <location>
        <position position="606"/>
    </location>
</feature>
<feature type="binding site" evidence="6">
    <location>
        <position position="581"/>
    </location>
    <ligand>
        <name>CoA</name>
        <dbReference type="ChEBI" id="CHEBI:57287"/>
    </ligand>
</feature>
<feature type="binding site" evidence="6">
    <location>
        <position position="539"/>
    </location>
    <ligand>
        <name>Mg(2+)</name>
        <dbReference type="ChEBI" id="CHEBI:18420"/>
    </ligand>
</feature>
<dbReference type="AlphaFoldDB" id="A0A1X7HAI1"/>
<dbReference type="InterPro" id="IPR025110">
    <property type="entry name" value="AMP-bd_C"/>
</dbReference>
<dbReference type="Proteomes" id="UP000192936">
    <property type="component" value="Unassembled WGS sequence"/>
</dbReference>
<dbReference type="NCBIfam" id="TIGR02188">
    <property type="entry name" value="Ac_CoA_lig_AcsA"/>
    <property type="match status" value="1"/>
</dbReference>
<evidence type="ECO:0000313" key="10">
    <source>
        <dbReference type="EMBL" id="SMF82798.1"/>
    </source>
</evidence>
<dbReference type="RefSeq" id="WP_085090176.1">
    <property type="nucleotide sequence ID" value="NZ_FXAK01000007.1"/>
</dbReference>
<dbReference type="PANTHER" id="PTHR24095:SF14">
    <property type="entry name" value="ACETYL-COENZYME A SYNTHETASE 1"/>
    <property type="match status" value="1"/>
</dbReference>
<dbReference type="CDD" id="cd05966">
    <property type="entry name" value="ACS"/>
    <property type="match status" value="1"/>
</dbReference>
<sequence>MTDNSFFPVKPEIAATAHVNAEAYARMYEQSVKDPEAFWGEQGKRLDWIKPYSKVKDVNYNDDVHIRWFYDGTLNVSANCIDRHLATRGDQTAILFEGDDPGVSKAITYKELHEKVCRLANVMKKNGVKKGDRVTIYLPMIPEAAYAMLACTRIGAIHSIVFGGFSPDSLKDRIVDCDSHFVITSDEGLRGGRKVPLKANADKAVAGAPMVKHVLVVKHTGGDVAWTEGRDLWYHEEMESVSADCPPEEMNAEDPLFILYTSGSTGKPKGVLHTTGGYLVYASMTHQYVFDYKDGEVYWCTADVGWVTGHSYIVYGPLANGATTLMFEGVPTYPDVSRFWQVIDKHKVNIFYTAPTAIRSLMREGEGPVKKTSRASLRVLGSVGEPINPEAWLWYYNVVGDARCPIVDTWWQTETGGILITPLIGAIGQKPGSATKPFFGVQPVVVDNEGQILEGETEGNLCIADSWPGQMRTVFGDHERFVQTYFSTFPGKYFTGDGCRRDADGYYWITGRVDDVINVSGHRMGTAEVESALVAHPKVAEAAVVGYPHDLKGQGIYAYVTLNAGETPTEELRKELVAWVRKEIGPIASPDLIQWAPGLPKTRSGKIMRRILRKIAANEHDSLGDTSTLADPGVVTDLIDNRMNNG</sequence>
<dbReference type="Pfam" id="PF16177">
    <property type="entry name" value="ACAS_N"/>
    <property type="match status" value="1"/>
</dbReference>
<organism evidence="10 11">
    <name type="scientific">Azospirillum oryzae</name>
    <dbReference type="NCBI Taxonomy" id="286727"/>
    <lineage>
        <taxon>Bacteria</taxon>
        <taxon>Pseudomonadati</taxon>
        <taxon>Pseudomonadota</taxon>
        <taxon>Alphaproteobacteria</taxon>
        <taxon>Rhodospirillales</taxon>
        <taxon>Azospirillaceae</taxon>
        <taxon>Azospirillum</taxon>
    </lineage>
</organism>
<dbReference type="STRING" id="286727.SAMN02982917_5421"/>
<dbReference type="GO" id="GO:0005829">
    <property type="term" value="C:cytosol"/>
    <property type="evidence" value="ECO:0007669"/>
    <property type="project" value="TreeGrafter"/>
</dbReference>
<evidence type="ECO:0000259" key="9">
    <source>
        <dbReference type="Pfam" id="PF16177"/>
    </source>
</evidence>
<keyword evidence="3 6" id="KW-0547">Nucleotide-binding</keyword>
<evidence type="ECO:0000256" key="1">
    <source>
        <dbReference type="ARBA" id="ARBA00006432"/>
    </source>
</evidence>
<dbReference type="InterPro" id="IPR011904">
    <property type="entry name" value="Ac_CoA_lig"/>
</dbReference>
<dbReference type="PROSITE" id="PS00455">
    <property type="entry name" value="AMP_BINDING"/>
    <property type="match status" value="1"/>
</dbReference>
<feature type="binding site" evidence="6">
    <location>
        <position position="308"/>
    </location>
    <ligand>
        <name>CoA</name>
        <dbReference type="ChEBI" id="CHEBI:57287"/>
    </ligand>
</feature>
<keyword evidence="4 6" id="KW-0067">ATP-binding</keyword>
<dbReference type="InterPro" id="IPR032387">
    <property type="entry name" value="ACAS_N"/>
</dbReference>
<feature type="binding site" evidence="6">
    <location>
        <begin position="190"/>
        <end position="193"/>
    </location>
    <ligand>
        <name>CoA</name>
        <dbReference type="ChEBI" id="CHEBI:57287"/>
    </ligand>
</feature>
<keyword evidence="6" id="KW-0460">Magnesium</keyword>
<dbReference type="InterPro" id="IPR000873">
    <property type="entry name" value="AMP-dep_synth/lig_dom"/>
</dbReference>
<protein>
    <recommendedName>
        <fullName evidence="6">Acetyl-coenzyme A synthetase</fullName>
        <shortName evidence="6">AcCoA synthetase</shortName>
        <shortName evidence="6">Acs</shortName>
        <ecNumber evidence="6">6.2.1.1</ecNumber>
    </recommendedName>
    <alternativeName>
        <fullName evidence="6">Acetate--CoA ligase</fullName>
    </alternativeName>
    <alternativeName>
        <fullName evidence="6">Acyl-activating enzyme</fullName>
    </alternativeName>
</protein>
<dbReference type="PANTHER" id="PTHR24095">
    <property type="entry name" value="ACETYL-COENZYME A SYNTHETASE"/>
    <property type="match status" value="1"/>
</dbReference>
<dbReference type="Gene3D" id="3.40.50.12780">
    <property type="entry name" value="N-terminal domain of ligase-like"/>
    <property type="match status" value="1"/>
</dbReference>
<comment type="function">
    <text evidence="6">Catalyzes the conversion of acetate into acetyl-CoA (AcCoA), an essential intermediate at the junction of anabolic and catabolic pathways. AcsA undergoes a two-step reaction. In the first half reaction, AcsA combines acetate with ATP to form acetyl-adenylate (AcAMP) intermediate. In the second half reaction, it can then transfer the acetyl group from AcAMP to the sulfhydryl group of CoA, forming the product AcCoA.</text>
</comment>
<comment type="catalytic activity">
    <reaction evidence="6">
        <text>acetate + ATP + CoA = acetyl-CoA + AMP + diphosphate</text>
        <dbReference type="Rhea" id="RHEA:23176"/>
        <dbReference type="ChEBI" id="CHEBI:30089"/>
        <dbReference type="ChEBI" id="CHEBI:30616"/>
        <dbReference type="ChEBI" id="CHEBI:33019"/>
        <dbReference type="ChEBI" id="CHEBI:57287"/>
        <dbReference type="ChEBI" id="CHEBI:57288"/>
        <dbReference type="ChEBI" id="CHEBI:456215"/>
        <dbReference type="EC" id="6.2.1.1"/>
    </reaction>
</comment>
<evidence type="ECO:0000259" key="8">
    <source>
        <dbReference type="Pfam" id="PF13193"/>
    </source>
</evidence>
<comment type="similarity">
    <text evidence="1 6">Belongs to the ATP-dependent AMP-binding enzyme family.</text>
</comment>
<comment type="caution">
    <text evidence="6">Lacks conserved residue(s) required for the propagation of feature annotation.</text>
</comment>
<evidence type="ECO:0000256" key="4">
    <source>
        <dbReference type="ARBA" id="ARBA00022840"/>
    </source>
</evidence>
<feature type="binding site" evidence="6">
    <location>
        <position position="523"/>
    </location>
    <ligand>
        <name>ATP</name>
        <dbReference type="ChEBI" id="CHEBI:30616"/>
    </ligand>
</feature>
<dbReference type="Gene3D" id="3.30.300.30">
    <property type="match status" value="1"/>
</dbReference>
<feature type="domain" description="AMP-binding enzyme C-terminal" evidence="8">
    <location>
        <begin position="528"/>
        <end position="606"/>
    </location>
</feature>
<keyword evidence="2 6" id="KW-0436">Ligase</keyword>
<feature type="domain" description="AMP-dependent synthetase/ligase" evidence="7">
    <location>
        <begin position="82"/>
        <end position="465"/>
    </location>
</feature>
<dbReference type="FunFam" id="3.40.50.12780:FF:000001">
    <property type="entry name" value="Acetyl-coenzyme A synthetase"/>
    <property type="match status" value="1"/>
</dbReference>
<dbReference type="GO" id="GO:0019427">
    <property type="term" value="P:acetyl-CoA biosynthetic process from acetate"/>
    <property type="evidence" value="ECO:0007669"/>
    <property type="project" value="UniProtKB-UniRule"/>
</dbReference>
<evidence type="ECO:0000256" key="5">
    <source>
        <dbReference type="ARBA" id="ARBA00022990"/>
    </source>
</evidence>
<feature type="binding site" evidence="6">
    <location>
        <begin position="384"/>
        <end position="386"/>
    </location>
    <ligand>
        <name>ATP</name>
        <dbReference type="ChEBI" id="CHEBI:30616"/>
    </ligand>
</feature>
<feature type="binding site" evidence="6">
    <location>
        <position position="536"/>
    </location>
    <ligand>
        <name>Mg(2+)</name>
        <dbReference type="ChEBI" id="CHEBI:18420"/>
    </ligand>
</feature>
<dbReference type="GO" id="GO:0005524">
    <property type="term" value="F:ATP binding"/>
    <property type="evidence" value="ECO:0007669"/>
    <property type="project" value="UniProtKB-KW"/>
</dbReference>
<reference evidence="10 11" key="1">
    <citation type="submission" date="2017-04" db="EMBL/GenBank/DDBJ databases">
        <authorList>
            <person name="Afonso C.L."/>
            <person name="Miller P.J."/>
            <person name="Scott M.A."/>
            <person name="Spackman E."/>
            <person name="Goraichik I."/>
            <person name="Dimitrov K.M."/>
            <person name="Suarez D.L."/>
            <person name="Swayne D.E."/>
        </authorList>
    </citation>
    <scope>NUCLEOTIDE SEQUENCE [LARGE SCALE GENOMIC DNA]</scope>
    <source>
        <strain evidence="10 11">A2P</strain>
    </source>
</reference>
<feature type="binding site" evidence="6">
    <location>
        <position position="497"/>
    </location>
    <ligand>
        <name>ATP</name>
        <dbReference type="ChEBI" id="CHEBI:30616"/>
    </ligand>
</feature>